<dbReference type="InterPro" id="IPR011051">
    <property type="entry name" value="RmlC_Cupin_sf"/>
</dbReference>
<dbReference type="PANTHER" id="PTHR35848">
    <property type="entry name" value="OXALATE-BINDING PROTEIN"/>
    <property type="match status" value="1"/>
</dbReference>
<evidence type="ECO:0000313" key="3">
    <source>
        <dbReference type="EMBL" id="MTD95585.1"/>
    </source>
</evidence>
<dbReference type="AlphaFoldDB" id="A0A6I3KIN1"/>
<protein>
    <submittedName>
        <fullName evidence="3">Cupin domain-containing protein</fullName>
    </submittedName>
</protein>
<proteinExistence type="predicted"/>
<sequence>MKRKQLSFKRGFHVAIDEKHAQAAEMTIAPGGEEGGPDNRHRGADQWLFVVSGSGEARIEGRKLGLVPGMLVLIERGEKHEICNTGAEALKTLNFYVPPAYTKAGNERSPGKS</sequence>
<dbReference type="Proteomes" id="UP000440694">
    <property type="component" value="Unassembled WGS sequence"/>
</dbReference>
<feature type="domain" description="Cupin type-2" evidence="2">
    <location>
        <begin position="25"/>
        <end position="95"/>
    </location>
</feature>
<dbReference type="RefSeq" id="WP_154740115.1">
    <property type="nucleotide sequence ID" value="NZ_WMBQ01000002.1"/>
</dbReference>
<gene>
    <name evidence="3" type="ORF">GIW81_14695</name>
</gene>
<dbReference type="InterPro" id="IPR013096">
    <property type="entry name" value="Cupin_2"/>
</dbReference>
<dbReference type="EMBL" id="WMBQ01000002">
    <property type="protein sequence ID" value="MTD95585.1"/>
    <property type="molecule type" value="Genomic_DNA"/>
</dbReference>
<dbReference type="Pfam" id="PF07883">
    <property type="entry name" value="Cupin_2"/>
    <property type="match status" value="1"/>
</dbReference>
<dbReference type="PANTHER" id="PTHR35848:SF6">
    <property type="entry name" value="CUPIN TYPE-2 DOMAIN-CONTAINING PROTEIN"/>
    <property type="match status" value="1"/>
</dbReference>
<accession>A0A6I3KIN1</accession>
<evidence type="ECO:0000313" key="4">
    <source>
        <dbReference type="Proteomes" id="UP000440694"/>
    </source>
</evidence>
<evidence type="ECO:0000259" key="2">
    <source>
        <dbReference type="Pfam" id="PF07883"/>
    </source>
</evidence>
<keyword evidence="1" id="KW-0479">Metal-binding</keyword>
<reference evidence="3 4" key="1">
    <citation type="submission" date="2019-11" db="EMBL/GenBank/DDBJ databases">
        <title>Identification of a novel strain.</title>
        <authorList>
            <person name="Xu Q."/>
            <person name="Wang G."/>
        </authorList>
    </citation>
    <scope>NUCLEOTIDE SEQUENCE [LARGE SCALE GENOMIC DNA]</scope>
    <source>
        <strain evidence="4">xq</strain>
    </source>
</reference>
<dbReference type="InterPro" id="IPR051610">
    <property type="entry name" value="GPI/OXD"/>
</dbReference>
<dbReference type="SUPFAM" id="SSF51182">
    <property type="entry name" value="RmlC-like cupins"/>
    <property type="match status" value="1"/>
</dbReference>
<dbReference type="Gene3D" id="2.60.120.10">
    <property type="entry name" value="Jelly Rolls"/>
    <property type="match status" value="1"/>
</dbReference>
<comment type="caution">
    <text evidence="3">The sequence shown here is derived from an EMBL/GenBank/DDBJ whole genome shotgun (WGS) entry which is preliminary data.</text>
</comment>
<dbReference type="InterPro" id="IPR014710">
    <property type="entry name" value="RmlC-like_jellyroll"/>
</dbReference>
<name>A0A6I3KIN1_9HYPH</name>
<evidence type="ECO:0000256" key="1">
    <source>
        <dbReference type="ARBA" id="ARBA00022723"/>
    </source>
</evidence>
<organism evidence="3 4">
    <name type="scientific">Hyphomicrobium album</name>
    <dbReference type="NCBI Taxonomy" id="2665159"/>
    <lineage>
        <taxon>Bacteria</taxon>
        <taxon>Pseudomonadati</taxon>
        <taxon>Pseudomonadota</taxon>
        <taxon>Alphaproteobacteria</taxon>
        <taxon>Hyphomicrobiales</taxon>
        <taxon>Hyphomicrobiaceae</taxon>
        <taxon>Hyphomicrobium</taxon>
    </lineage>
</organism>
<keyword evidence="4" id="KW-1185">Reference proteome</keyword>
<dbReference type="GO" id="GO:0046872">
    <property type="term" value="F:metal ion binding"/>
    <property type="evidence" value="ECO:0007669"/>
    <property type="project" value="UniProtKB-KW"/>
</dbReference>